<proteinExistence type="inferred from homology"/>
<keyword evidence="13 16" id="KW-0472">Membrane</keyword>
<keyword evidence="7 20" id="KW-0808">Transferase</keyword>
<keyword evidence="10 20" id="KW-0418">Kinase</keyword>
<dbReference type="Pfam" id="PF02706">
    <property type="entry name" value="Wzz"/>
    <property type="match status" value="1"/>
</dbReference>
<evidence type="ECO:0000259" key="19">
    <source>
        <dbReference type="Pfam" id="PF13807"/>
    </source>
</evidence>
<evidence type="ECO:0000256" key="5">
    <source>
        <dbReference type="ARBA" id="ARBA00022475"/>
    </source>
</evidence>
<evidence type="ECO:0000256" key="14">
    <source>
        <dbReference type="ARBA" id="ARBA00023137"/>
    </source>
</evidence>
<accession>A0A5J4RWA2</accession>
<evidence type="ECO:0000256" key="3">
    <source>
        <dbReference type="ARBA" id="ARBA00008883"/>
    </source>
</evidence>
<dbReference type="NCBIfam" id="TIGR01007">
    <property type="entry name" value="eps_fam"/>
    <property type="match status" value="1"/>
</dbReference>
<evidence type="ECO:0000256" key="2">
    <source>
        <dbReference type="ARBA" id="ARBA00007316"/>
    </source>
</evidence>
<evidence type="ECO:0000259" key="18">
    <source>
        <dbReference type="Pfam" id="PF13614"/>
    </source>
</evidence>
<dbReference type="EC" id="2.7.10.2" evidence="4"/>
<comment type="subcellular location">
    <subcellularLocation>
        <location evidence="1">Cell inner membrane</location>
        <topology evidence="1">Multi-pass membrane protein</topology>
    </subcellularLocation>
</comment>
<dbReference type="InterPro" id="IPR027417">
    <property type="entry name" value="P-loop_NTPase"/>
</dbReference>
<evidence type="ECO:0000256" key="13">
    <source>
        <dbReference type="ARBA" id="ARBA00023136"/>
    </source>
</evidence>
<feature type="domain" description="Polysaccharide chain length determinant N-terminal" evidence="17">
    <location>
        <begin position="17"/>
        <end position="112"/>
    </location>
</feature>
<dbReference type="GO" id="GO:0004715">
    <property type="term" value="F:non-membrane spanning protein tyrosine kinase activity"/>
    <property type="evidence" value="ECO:0007669"/>
    <property type="project" value="UniProtKB-EC"/>
</dbReference>
<organism evidence="20">
    <name type="scientific">termite gut metagenome</name>
    <dbReference type="NCBI Taxonomy" id="433724"/>
    <lineage>
        <taxon>unclassified sequences</taxon>
        <taxon>metagenomes</taxon>
        <taxon>organismal metagenomes</taxon>
    </lineage>
</organism>
<keyword evidence="9" id="KW-0547">Nucleotide-binding</keyword>
<dbReference type="Pfam" id="PF13807">
    <property type="entry name" value="GNVR"/>
    <property type="match status" value="1"/>
</dbReference>
<dbReference type="EMBL" id="SNRY01000717">
    <property type="protein sequence ID" value="KAA6337243.1"/>
    <property type="molecule type" value="Genomic_DNA"/>
</dbReference>
<feature type="domain" description="AAA" evidence="18">
    <location>
        <begin position="613"/>
        <end position="728"/>
    </location>
</feature>
<dbReference type="InterPro" id="IPR025669">
    <property type="entry name" value="AAA_dom"/>
</dbReference>
<evidence type="ECO:0000256" key="10">
    <source>
        <dbReference type="ARBA" id="ARBA00022777"/>
    </source>
</evidence>
<feature type="domain" description="Tyrosine-protein kinase G-rich" evidence="19">
    <location>
        <begin position="456"/>
        <end position="532"/>
    </location>
</feature>
<dbReference type="GO" id="GO:0005524">
    <property type="term" value="F:ATP binding"/>
    <property type="evidence" value="ECO:0007669"/>
    <property type="project" value="UniProtKB-KW"/>
</dbReference>
<dbReference type="InterPro" id="IPR005702">
    <property type="entry name" value="Wzc-like_C"/>
</dbReference>
<dbReference type="InterPro" id="IPR032807">
    <property type="entry name" value="GNVR"/>
</dbReference>
<evidence type="ECO:0000256" key="1">
    <source>
        <dbReference type="ARBA" id="ARBA00004429"/>
    </source>
</evidence>
<evidence type="ECO:0000256" key="6">
    <source>
        <dbReference type="ARBA" id="ARBA00022519"/>
    </source>
</evidence>
<evidence type="ECO:0000256" key="15">
    <source>
        <dbReference type="ARBA" id="ARBA00051245"/>
    </source>
</evidence>
<dbReference type="Gene3D" id="3.40.50.300">
    <property type="entry name" value="P-loop containing nucleotide triphosphate hydrolases"/>
    <property type="match status" value="1"/>
</dbReference>
<dbReference type="PANTHER" id="PTHR32309:SF13">
    <property type="entry name" value="FERRIC ENTEROBACTIN TRANSPORT PROTEIN FEPE"/>
    <property type="match status" value="1"/>
</dbReference>
<keyword evidence="6" id="KW-0997">Cell inner membrane</keyword>
<comment type="caution">
    <text evidence="20">The sequence shown here is derived from an EMBL/GenBank/DDBJ whole genome shotgun (WGS) entry which is preliminary data.</text>
</comment>
<dbReference type="GO" id="GO:0005886">
    <property type="term" value="C:plasma membrane"/>
    <property type="evidence" value="ECO:0007669"/>
    <property type="project" value="UniProtKB-SubCell"/>
</dbReference>
<keyword evidence="14" id="KW-0829">Tyrosine-protein kinase</keyword>
<dbReference type="InterPro" id="IPR050445">
    <property type="entry name" value="Bact_polysacc_biosynth/exp"/>
</dbReference>
<evidence type="ECO:0000256" key="16">
    <source>
        <dbReference type="SAM" id="Phobius"/>
    </source>
</evidence>
<evidence type="ECO:0000256" key="4">
    <source>
        <dbReference type="ARBA" id="ARBA00011903"/>
    </source>
</evidence>
<comment type="similarity">
    <text evidence="3">Belongs to the etk/wzc family.</text>
</comment>
<comment type="similarity">
    <text evidence="2">Belongs to the CpsD/CapB family.</text>
</comment>
<dbReference type="PANTHER" id="PTHR32309">
    <property type="entry name" value="TYROSINE-PROTEIN KINASE"/>
    <property type="match status" value="1"/>
</dbReference>
<evidence type="ECO:0000256" key="8">
    <source>
        <dbReference type="ARBA" id="ARBA00022692"/>
    </source>
</evidence>
<dbReference type="InterPro" id="IPR003856">
    <property type="entry name" value="LPS_length_determ_N"/>
</dbReference>
<dbReference type="GO" id="GO:0042802">
    <property type="term" value="F:identical protein binding"/>
    <property type="evidence" value="ECO:0007669"/>
    <property type="project" value="UniProtKB-ARBA"/>
</dbReference>
<keyword evidence="5" id="KW-1003">Cell membrane</keyword>
<keyword evidence="12 16" id="KW-1133">Transmembrane helix</keyword>
<dbReference type="AlphaFoldDB" id="A0A5J4RWA2"/>
<keyword evidence="11" id="KW-0067">ATP-binding</keyword>
<keyword evidence="8 16" id="KW-0812">Transmembrane</keyword>
<evidence type="ECO:0000256" key="7">
    <source>
        <dbReference type="ARBA" id="ARBA00022679"/>
    </source>
</evidence>
<dbReference type="FunFam" id="3.40.50.300:FF:000527">
    <property type="entry name" value="Tyrosine-protein kinase etk"/>
    <property type="match status" value="1"/>
</dbReference>
<gene>
    <name evidence="20" type="ORF">EZS27_014662</name>
</gene>
<feature type="transmembrane region" description="Helical" evidence="16">
    <location>
        <begin position="34"/>
        <end position="52"/>
    </location>
</feature>
<dbReference type="SUPFAM" id="SSF52540">
    <property type="entry name" value="P-loop containing nucleoside triphosphate hydrolases"/>
    <property type="match status" value="1"/>
</dbReference>
<evidence type="ECO:0000256" key="12">
    <source>
        <dbReference type="ARBA" id="ARBA00022989"/>
    </source>
</evidence>
<evidence type="ECO:0000256" key="11">
    <source>
        <dbReference type="ARBA" id="ARBA00022840"/>
    </source>
</evidence>
<evidence type="ECO:0000256" key="9">
    <source>
        <dbReference type="ARBA" id="ARBA00022741"/>
    </source>
</evidence>
<name>A0A5J4RWA2_9ZZZZ</name>
<reference evidence="20" key="1">
    <citation type="submission" date="2019-03" db="EMBL/GenBank/DDBJ databases">
        <title>Single cell metagenomics reveals metabolic interactions within the superorganism composed of flagellate Streblomastix strix and complex community of Bacteroidetes bacteria on its surface.</title>
        <authorList>
            <person name="Treitli S.C."/>
            <person name="Kolisko M."/>
            <person name="Husnik F."/>
            <person name="Keeling P."/>
            <person name="Hampl V."/>
        </authorList>
    </citation>
    <scope>NUCLEOTIDE SEQUENCE</scope>
    <source>
        <strain evidence="20">STM</strain>
    </source>
</reference>
<evidence type="ECO:0000313" key="20">
    <source>
        <dbReference type="EMBL" id="KAA6337243.1"/>
    </source>
</evidence>
<sequence length="819" mass="91605">MKDDNLNNSGNDVIEEDSIDLVAIFLKCLSYWKWYLIAIIACILLACIYLHYSIPVYNISGMVLIKDENKKGNVGMAMIENFGLMNSTANNLDNEIEIIRSKTVVKNVVEELKLYISYYAKNGFRSIDLYPYPPVQVSMTVTDAEALEKGFTIRMKLDSDSTLNVSAAIPNGEKGREEMEKRFNSLPGIWVTPIGTLIFTFPQYETVANEEIGEVKEFEVIISRPSVVAKKCLANLDVQPSTKKTSTSIVSISYKNSNKQYGEDFVNKLIEVYNWNANNSKNEIAEKTKEFIDERLQIINGELGSTEQQLQVFKQDAGLTNLNSDAQLALTENSAYEKKRVETEMQLSLIHYLSECVNEPQSRNRALPMNIGLEDKSLSELIVQYNQLIADRNRLSRTSSENNPAFVTLNGNIQSMLSSIKTTVISIEEGLKINKQALDRQAQKFTRKISSAPAQEREFLSISRQQEIKANLYLMLLQKREENAIALAATTDNAQVIDPAIADENPVSPKKSIILMGALLLGLIIPTGLIFLLDAIRYKIVDRSDVEKLSHLPIIGEIPIDINKEKTGAIVIKENDNNLMMEVFRDLRTNLQFIMGDTGKKVLLSTSTVSNEGKTFISSNLAVSFSLLGKKVVLVGLDIRNPELHTIFKFSFKKEGISSYLANPDSCDLFSLIVPSGVNPNLSILPGGTIPPNPTELLTRPALDSAINKLKERFDYVIIDTAPIGVVSDTQIISRVADACLYICRTNYSHKSNLHLANELHDSHKLPNISIVINGIDLTRKRYGYYGKYGRYGGRYGRYGGAYGRYGHKPYGYGQHNTV</sequence>
<protein>
    <recommendedName>
        <fullName evidence="4">non-specific protein-tyrosine kinase</fullName>
        <ecNumber evidence="4">2.7.10.2</ecNumber>
    </recommendedName>
</protein>
<comment type="catalytic activity">
    <reaction evidence="15">
        <text>L-tyrosyl-[protein] + ATP = O-phospho-L-tyrosyl-[protein] + ADP + H(+)</text>
        <dbReference type="Rhea" id="RHEA:10596"/>
        <dbReference type="Rhea" id="RHEA-COMP:10136"/>
        <dbReference type="Rhea" id="RHEA-COMP:20101"/>
        <dbReference type="ChEBI" id="CHEBI:15378"/>
        <dbReference type="ChEBI" id="CHEBI:30616"/>
        <dbReference type="ChEBI" id="CHEBI:46858"/>
        <dbReference type="ChEBI" id="CHEBI:61978"/>
        <dbReference type="ChEBI" id="CHEBI:456216"/>
        <dbReference type="EC" id="2.7.10.2"/>
    </reaction>
</comment>
<dbReference type="CDD" id="cd05387">
    <property type="entry name" value="BY-kinase"/>
    <property type="match status" value="1"/>
</dbReference>
<evidence type="ECO:0000259" key="17">
    <source>
        <dbReference type="Pfam" id="PF02706"/>
    </source>
</evidence>
<feature type="transmembrane region" description="Helical" evidence="16">
    <location>
        <begin position="513"/>
        <end position="533"/>
    </location>
</feature>
<dbReference type="Pfam" id="PF13614">
    <property type="entry name" value="AAA_31"/>
    <property type="match status" value="1"/>
</dbReference>